<dbReference type="InterPro" id="IPR013785">
    <property type="entry name" value="Aldolase_TIM"/>
</dbReference>
<dbReference type="Proteomes" id="UP000368474">
    <property type="component" value="Unassembled WGS sequence"/>
</dbReference>
<dbReference type="EMBL" id="CABPSD010000001">
    <property type="protein sequence ID" value="VVD60499.1"/>
    <property type="molecule type" value="Genomic_DNA"/>
</dbReference>
<accession>A0A5E4RER0</accession>
<evidence type="ECO:0000313" key="1">
    <source>
        <dbReference type="EMBL" id="VVD60499.1"/>
    </source>
</evidence>
<protein>
    <submittedName>
        <fullName evidence="1">2-nitropropane dioxygenase</fullName>
    </submittedName>
</protein>
<keyword evidence="1" id="KW-0560">Oxidoreductase</keyword>
<dbReference type="PANTHER" id="PTHR42747:SF3">
    <property type="entry name" value="NITRONATE MONOOXYGENASE-RELATED"/>
    <property type="match status" value="1"/>
</dbReference>
<reference evidence="1 2" key="1">
    <citation type="submission" date="2019-08" db="EMBL/GenBank/DDBJ databases">
        <authorList>
            <person name="Peeters C."/>
        </authorList>
    </citation>
    <scope>NUCLEOTIDE SEQUENCE [LARGE SCALE GENOMIC DNA]</scope>
    <source>
        <strain evidence="1 2">LMG 31116</strain>
    </source>
</reference>
<organism evidence="1 2">
    <name type="scientific">Pandoraea morbifera</name>
    <dbReference type="NCBI Taxonomy" id="2508300"/>
    <lineage>
        <taxon>Bacteria</taxon>
        <taxon>Pseudomonadati</taxon>
        <taxon>Pseudomonadota</taxon>
        <taxon>Betaproteobacteria</taxon>
        <taxon>Burkholderiales</taxon>
        <taxon>Burkholderiaceae</taxon>
        <taxon>Pandoraea</taxon>
    </lineage>
</organism>
<dbReference type="GO" id="GO:0018580">
    <property type="term" value="F:nitronate monooxygenase activity"/>
    <property type="evidence" value="ECO:0007669"/>
    <property type="project" value="TreeGrafter"/>
</dbReference>
<dbReference type="PANTHER" id="PTHR42747">
    <property type="entry name" value="NITRONATE MONOOXYGENASE-RELATED"/>
    <property type="match status" value="1"/>
</dbReference>
<dbReference type="SUPFAM" id="SSF51412">
    <property type="entry name" value="Inosine monophosphate dehydrogenase (IMPDH)"/>
    <property type="match status" value="1"/>
</dbReference>
<evidence type="ECO:0000313" key="2">
    <source>
        <dbReference type="Proteomes" id="UP000368474"/>
    </source>
</evidence>
<gene>
    <name evidence="1" type="ORF">PMO31116_00077</name>
</gene>
<dbReference type="GO" id="GO:0051213">
    <property type="term" value="F:dioxygenase activity"/>
    <property type="evidence" value="ECO:0007669"/>
    <property type="project" value="UniProtKB-KW"/>
</dbReference>
<dbReference type="AlphaFoldDB" id="A0A5E4RER0"/>
<sequence length="52" mass="5064">MSPTLRITQRLGLSTPIIQAPMAVASTPALVAAVSNAGGLGSLAVGNMDATA</sequence>
<keyword evidence="2" id="KW-1185">Reference proteome</keyword>
<proteinExistence type="predicted"/>
<keyword evidence="1" id="KW-0223">Dioxygenase</keyword>
<dbReference type="Pfam" id="PF03060">
    <property type="entry name" value="NMO"/>
    <property type="match status" value="1"/>
</dbReference>
<dbReference type="Gene3D" id="3.20.20.70">
    <property type="entry name" value="Aldolase class I"/>
    <property type="match status" value="1"/>
</dbReference>
<name>A0A5E4RER0_9BURK</name>